<evidence type="ECO:0000313" key="1">
    <source>
        <dbReference type="EMBL" id="CCD45575.1"/>
    </source>
</evidence>
<dbReference type="AlphaFoldDB" id="G2XYN8"/>
<dbReference type="InParanoid" id="G2XYN8"/>
<dbReference type="Proteomes" id="UP000008177">
    <property type="component" value="Unplaced contigs"/>
</dbReference>
<dbReference type="HOGENOM" id="CLU_3068372_0_0_1"/>
<dbReference type="EMBL" id="FQ790278">
    <property type="protein sequence ID" value="CCD45575.1"/>
    <property type="molecule type" value="Genomic_DNA"/>
</dbReference>
<name>G2XYN8_BOTF4</name>
<accession>G2XYN8</accession>
<protein>
    <submittedName>
        <fullName evidence="1">Uncharacterized protein</fullName>
    </submittedName>
</protein>
<evidence type="ECO:0000313" key="2">
    <source>
        <dbReference type="Proteomes" id="UP000008177"/>
    </source>
</evidence>
<sequence length="53" mass="5866">MQVKAEASLKNKLKPAVVFYIFPLPLPLPRLCQGACQVPVGHFTSRLTVHSSF</sequence>
<gene>
    <name evidence="1" type="ORF">BofuT4_uP045930.1</name>
</gene>
<organism evidence="1 2">
    <name type="scientific">Botryotinia fuckeliana (strain T4)</name>
    <name type="common">Noble rot fungus</name>
    <name type="synonym">Botrytis cinerea</name>
    <dbReference type="NCBI Taxonomy" id="999810"/>
    <lineage>
        <taxon>Eukaryota</taxon>
        <taxon>Fungi</taxon>
        <taxon>Dikarya</taxon>
        <taxon>Ascomycota</taxon>
        <taxon>Pezizomycotina</taxon>
        <taxon>Leotiomycetes</taxon>
        <taxon>Helotiales</taxon>
        <taxon>Sclerotiniaceae</taxon>
        <taxon>Botrytis</taxon>
    </lineage>
</organism>
<reference evidence="2" key="1">
    <citation type="journal article" date="2011" name="PLoS Genet.">
        <title>Genomic analysis of the necrotrophic fungal pathogens Sclerotinia sclerotiorum and Botrytis cinerea.</title>
        <authorList>
            <person name="Amselem J."/>
            <person name="Cuomo C.A."/>
            <person name="van Kan J.A."/>
            <person name="Viaud M."/>
            <person name="Benito E.P."/>
            <person name="Couloux A."/>
            <person name="Coutinho P.M."/>
            <person name="de Vries R.P."/>
            <person name="Dyer P.S."/>
            <person name="Fillinger S."/>
            <person name="Fournier E."/>
            <person name="Gout L."/>
            <person name="Hahn M."/>
            <person name="Kohn L."/>
            <person name="Lapalu N."/>
            <person name="Plummer K.M."/>
            <person name="Pradier J.M."/>
            <person name="Quevillon E."/>
            <person name="Sharon A."/>
            <person name="Simon A."/>
            <person name="ten Have A."/>
            <person name="Tudzynski B."/>
            <person name="Tudzynski P."/>
            <person name="Wincker P."/>
            <person name="Andrew M."/>
            <person name="Anthouard V."/>
            <person name="Beever R.E."/>
            <person name="Beffa R."/>
            <person name="Benoit I."/>
            <person name="Bouzid O."/>
            <person name="Brault B."/>
            <person name="Chen Z."/>
            <person name="Choquer M."/>
            <person name="Collemare J."/>
            <person name="Cotton P."/>
            <person name="Danchin E.G."/>
            <person name="Da Silva C."/>
            <person name="Gautier A."/>
            <person name="Giraud C."/>
            <person name="Giraud T."/>
            <person name="Gonzalez C."/>
            <person name="Grossetete S."/>
            <person name="Guldener U."/>
            <person name="Henrissat B."/>
            <person name="Howlett B.J."/>
            <person name="Kodira C."/>
            <person name="Kretschmer M."/>
            <person name="Lappartient A."/>
            <person name="Leroch M."/>
            <person name="Levis C."/>
            <person name="Mauceli E."/>
            <person name="Neuveglise C."/>
            <person name="Oeser B."/>
            <person name="Pearson M."/>
            <person name="Poulain J."/>
            <person name="Poussereau N."/>
            <person name="Quesneville H."/>
            <person name="Rascle C."/>
            <person name="Schumacher J."/>
            <person name="Segurens B."/>
            <person name="Sexton A."/>
            <person name="Silva E."/>
            <person name="Sirven C."/>
            <person name="Soanes D.M."/>
            <person name="Talbot N.J."/>
            <person name="Templeton M."/>
            <person name="Yandava C."/>
            <person name="Yarden O."/>
            <person name="Zeng Q."/>
            <person name="Rollins J.A."/>
            <person name="Lebrun M.H."/>
            <person name="Dickman M."/>
        </authorList>
    </citation>
    <scope>NUCLEOTIDE SEQUENCE [LARGE SCALE GENOMIC DNA]</scope>
    <source>
        <strain evidence="2">T4</strain>
    </source>
</reference>
<proteinExistence type="predicted"/>